<dbReference type="InterPro" id="IPR013988">
    <property type="entry name" value="YjdM_C"/>
</dbReference>
<dbReference type="PATRIC" id="fig|1385369.3.peg.6281"/>
<dbReference type="Proteomes" id="UP000019486">
    <property type="component" value="Unassembled WGS sequence"/>
</dbReference>
<comment type="caution">
    <text evidence="4">The sequence shown here is derived from an EMBL/GenBank/DDBJ whole genome shotgun (WGS) entry which is preliminary data.</text>
</comment>
<dbReference type="STRING" id="1385369.N825_25775"/>
<organism evidence="4 5">
    <name type="scientific">Skermanella stibiiresistens SB22</name>
    <dbReference type="NCBI Taxonomy" id="1385369"/>
    <lineage>
        <taxon>Bacteria</taxon>
        <taxon>Pseudomonadati</taxon>
        <taxon>Pseudomonadota</taxon>
        <taxon>Alphaproteobacteria</taxon>
        <taxon>Rhodospirillales</taxon>
        <taxon>Azospirillaceae</taxon>
        <taxon>Skermanella</taxon>
    </lineage>
</organism>
<gene>
    <name evidence="4" type="ORF">N825_25775</name>
</gene>
<evidence type="ECO:0000313" key="4">
    <source>
        <dbReference type="EMBL" id="EWY36734.1"/>
    </source>
</evidence>
<reference evidence="4 5" key="1">
    <citation type="submission" date="2013-08" db="EMBL/GenBank/DDBJ databases">
        <title>The genome sequence of Skermanella stibiiresistens.</title>
        <authorList>
            <person name="Zhu W."/>
            <person name="Wang G."/>
        </authorList>
    </citation>
    <scope>NUCLEOTIDE SEQUENCE [LARGE SCALE GENOMIC DNA]</scope>
    <source>
        <strain evidence="4 5">SB22</strain>
    </source>
</reference>
<dbReference type="InterPro" id="IPR013987">
    <property type="entry name" value="YjdM_N"/>
</dbReference>
<dbReference type="Pfam" id="PF08274">
    <property type="entry name" value="Zn_Ribbon_YjdM"/>
    <property type="match status" value="1"/>
</dbReference>
<name>W9GSK9_9PROT</name>
<dbReference type="PANTHER" id="PTHR30305:SF3">
    <property type="entry name" value="PROTEIN YJDM"/>
    <property type="match status" value="1"/>
</dbReference>
<dbReference type="AlphaFoldDB" id="W9GSK9"/>
<evidence type="ECO:0000259" key="2">
    <source>
        <dbReference type="Pfam" id="PF03831"/>
    </source>
</evidence>
<evidence type="ECO:0000259" key="3">
    <source>
        <dbReference type="Pfam" id="PF08274"/>
    </source>
</evidence>
<keyword evidence="5" id="KW-1185">Reference proteome</keyword>
<feature type="domain" description="Protein YjdM C-terminal" evidence="2">
    <location>
        <begin position="51"/>
        <end position="120"/>
    </location>
</feature>
<protein>
    <submittedName>
        <fullName evidence="4">PhnA protein</fullName>
    </submittedName>
</protein>
<dbReference type="PANTHER" id="PTHR30305">
    <property type="entry name" value="PROTEIN YJDM-RELATED"/>
    <property type="match status" value="1"/>
</dbReference>
<comment type="similarity">
    <text evidence="1">Belongs to the YjdM family.</text>
</comment>
<dbReference type="Gene3D" id="2.20.25.10">
    <property type="match status" value="1"/>
</dbReference>
<sequence length="120" mass="12645">MMETQSNCPECGSEHVYQDGELWICPECAHEWNPGTAALDPGADAARTVGIRDANGNPLADGDTVTVVKDLKVKGSSSVLKGGTKVKNIRLVDGADGHDIACKIDGFGAMNLKSEFVKKA</sequence>
<dbReference type="EMBL" id="AVFL01000037">
    <property type="protein sequence ID" value="EWY36734.1"/>
    <property type="molecule type" value="Genomic_DNA"/>
</dbReference>
<dbReference type="InterPro" id="IPR004624">
    <property type="entry name" value="YjdM"/>
</dbReference>
<dbReference type="Pfam" id="PF03831">
    <property type="entry name" value="YjdM"/>
    <property type="match status" value="1"/>
</dbReference>
<dbReference type="Gene3D" id="2.30.30.40">
    <property type="entry name" value="SH3 Domains"/>
    <property type="match status" value="1"/>
</dbReference>
<proteinExistence type="inferred from homology"/>
<dbReference type="SUPFAM" id="SSF82057">
    <property type="entry name" value="Prokaryotic SH3-related domain"/>
    <property type="match status" value="1"/>
</dbReference>
<evidence type="ECO:0000313" key="5">
    <source>
        <dbReference type="Proteomes" id="UP000019486"/>
    </source>
</evidence>
<accession>W9GSK9</accession>
<dbReference type="NCBIfam" id="TIGR00686">
    <property type="entry name" value="phnA"/>
    <property type="match status" value="1"/>
</dbReference>
<dbReference type="FunFam" id="2.30.30.40:FF:000013">
    <property type="entry name" value="Alkylphosphonate utilization protein PhnA"/>
    <property type="match status" value="1"/>
</dbReference>
<dbReference type="SUPFAM" id="SSF57783">
    <property type="entry name" value="Zinc beta-ribbon"/>
    <property type="match status" value="1"/>
</dbReference>
<evidence type="ECO:0000256" key="1">
    <source>
        <dbReference type="ARBA" id="ARBA00009248"/>
    </source>
</evidence>
<feature type="domain" description="Protein YjdM N-terminal" evidence="3">
    <location>
        <begin position="6"/>
        <end position="33"/>
    </location>
</feature>